<keyword evidence="4 9" id="KW-0460">Magnesium</keyword>
<comment type="function">
    <text evidence="9">Condenses 4-methyl-5-(beta-hydroxyethyl)thiazole monophosphate (THZ-P) and 2-methyl-4-amino-5-hydroxymethyl pyrimidine pyrophosphate (HMP-PP) to form thiamine monophosphate (TMP).</text>
</comment>
<evidence type="ECO:0000256" key="3">
    <source>
        <dbReference type="ARBA" id="ARBA00022723"/>
    </source>
</evidence>
<feature type="binding site" evidence="9">
    <location>
        <position position="115"/>
    </location>
    <ligand>
        <name>4-amino-2-methyl-5-(diphosphooxymethyl)pyrimidine</name>
        <dbReference type="ChEBI" id="CHEBI:57841"/>
    </ligand>
</feature>
<evidence type="ECO:0000256" key="1">
    <source>
        <dbReference type="ARBA" id="ARBA00005165"/>
    </source>
</evidence>
<dbReference type="InterPro" id="IPR022998">
    <property type="entry name" value="ThiamineP_synth_TenI"/>
</dbReference>
<dbReference type="Pfam" id="PF02581">
    <property type="entry name" value="TMP-TENI"/>
    <property type="match status" value="1"/>
</dbReference>
<feature type="binding site" evidence="9">
    <location>
        <begin position="42"/>
        <end position="46"/>
    </location>
    <ligand>
        <name>4-amino-2-methyl-5-(diphosphooxymethyl)pyrimidine</name>
        <dbReference type="ChEBI" id="CHEBI:57841"/>
    </ligand>
</feature>
<reference evidence="13 14" key="1">
    <citation type="submission" date="2019-08" db="EMBL/GenBank/DDBJ databases">
        <title>Bacillus genomes from the desert of Cuatro Cienegas, Coahuila.</title>
        <authorList>
            <person name="Olmedo-Alvarez G."/>
        </authorList>
    </citation>
    <scope>NUCLEOTIDE SEQUENCE [LARGE SCALE GENOMIC DNA]</scope>
    <source>
        <strain evidence="13 14">CH87b_3T</strain>
    </source>
</reference>
<dbReference type="InterPro" id="IPR034291">
    <property type="entry name" value="TMP_synthase"/>
</dbReference>
<evidence type="ECO:0000256" key="10">
    <source>
        <dbReference type="RuleBase" id="RU003826"/>
    </source>
</evidence>
<dbReference type="AlphaFoldDB" id="A0A5D4U4N7"/>
<keyword evidence="5 9" id="KW-0784">Thiamine biosynthesis</keyword>
<comment type="cofactor">
    <cofactor evidence="9">
        <name>Mg(2+)</name>
        <dbReference type="ChEBI" id="CHEBI:18420"/>
    </cofactor>
    <text evidence="9">Binds 1 Mg(2+) ion per subunit.</text>
</comment>
<dbReference type="EC" id="2.5.1.3" evidence="9"/>
<comment type="catalytic activity">
    <reaction evidence="7 9 10">
        <text>2-(2-carboxy-4-methylthiazol-5-yl)ethyl phosphate + 4-amino-2-methyl-5-(diphosphooxymethyl)pyrimidine + 2 H(+) = thiamine phosphate + CO2 + diphosphate</text>
        <dbReference type="Rhea" id="RHEA:47848"/>
        <dbReference type="ChEBI" id="CHEBI:15378"/>
        <dbReference type="ChEBI" id="CHEBI:16526"/>
        <dbReference type="ChEBI" id="CHEBI:33019"/>
        <dbReference type="ChEBI" id="CHEBI:37575"/>
        <dbReference type="ChEBI" id="CHEBI:57841"/>
        <dbReference type="ChEBI" id="CHEBI:62890"/>
        <dbReference type="EC" id="2.5.1.3"/>
    </reaction>
</comment>
<keyword evidence="3 9" id="KW-0479">Metal-binding</keyword>
<keyword evidence="2 9" id="KW-0808">Transferase</keyword>
<evidence type="ECO:0000259" key="12">
    <source>
        <dbReference type="Pfam" id="PF02581"/>
    </source>
</evidence>
<dbReference type="NCBIfam" id="TIGR00693">
    <property type="entry name" value="thiE"/>
    <property type="match status" value="1"/>
</dbReference>
<comment type="pathway">
    <text evidence="1 9 11">Cofactor biosynthesis; thiamine diphosphate biosynthesis; thiamine phosphate from 4-amino-2-methyl-5-diphosphomethylpyrimidine and 4-methyl-5-(2-phosphoethyl)-thiazole: step 1/1.</text>
</comment>
<feature type="binding site" evidence="9">
    <location>
        <position position="144"/>
    </location>
    <ligand>
        <name>4-amino-2-methyl-5-(diphosphooxymethyl)pyrimidine</name>
        <dbReference type="ChEBI" id="CHEBI:57841"/>
    </ligand>
</feature>
<dbReference type="PANTHER" id="PTHR20857">
    <property type="entry name" value="THIAMINE-PHOSPHATE PYROPHOSPHORYLASE"/>
    <property type="match status" value="1"/>
</dbReference>
<evidence type="ECO:0000256" key="9">
    <source>
        <dbReference type="HAMAP-Rule" id="MF_00097"/>
    </source>
</evidence>
<protein>
    <recommendedName>
        <fullName evidence="9">Thiamine-phosphate synthase</fullName>
        <shortName evidence="9">TP synthase</shortName>
        <shortName evidence="9">TPS</shortName>
        <ecNumber evidence="9">2.5.1.3</ecNumber>
    </recommendedName>
    <alternativeName>
        <fullName evidence="9">Thiamine-phosphate pyrophosphorylase</fullName>
        <shortName evidence="9">TMP pyrophosphorylase</shortName>
        <shortName evidence="9">TMP-PPase</shortName>
    </alternativeName>
</protein>
<dbReference type="InterPro" id="IPR013785">
    <property type="entry name" value="Aldolase_TIM"/>
</dbReference>
<dbReference type="Gene3D" id="3.20.20.70">
    <property type="entry name" value="Aldolase class I"/>
    <property type="match status" value="1"/>
</dbReference>
<feature type="binding site" evidence="9">
    <location>
        <begin position="141"/>
        <end position="143"/>
    </location>
    <ligand>
        <name>2-[(2R,5Z)-2-carboxy-4-methylthiazol-5(2H)-ylidene]ethyl phosphate</name>
        <dbReference type="ChEBI" id="CHEBI:62899"/>
    </ligand>
</feature>
<dbReference type="GO" id="GO:0000287">
    <property type="term" value="F:magnesium ion binding"/>
    <property type="evidence" value="ECO:0007669"/>
    <property type="project" value="UniProtKB-UniRule"/>
</dbReference>
<feature type="binding site" evidence="9">
    <location>
        <position position="173"/>
    </location>
    <ligand>
        <name>2-[(2R,5Z)-2-carboxy-4-methylthiazol-5(2H)-ylidene]ethyl phosphate</name>
        <dbReference type="ChEBI" id="CHEBI:62899"/>
    </ligand>
</feature>
<proteinExistence type="inferred from homology"/>
<dbReference type="Proteomes" id="UP000324269">
    <property type="component" value="Unassembled WGS sequence"/>
</dbReference>
<dbReference type="GO" id="GO:0009229">
    <property type="term" value="P:thiamine diphosphate biosynthetic process"/>
    <property type="evidence" value="ECO:0007669"/>
    <property type="project" value="UniProtKB-UniRule"/>
</dbReference>
<feature type="binding site" evidence="9">
    <location>
        <position position="77"/>
    </location>
    <ligand>
        <name>4-amino-2-methyl-5-(diphosphooxymethyl)pyrimidine</name>
        <dbReference type="ChEBI" id="CHEBI:57841"/>
    </ligand>
</feature>
<evidence type="ECO:0000313" key="13">
    <source>
        <dbReference type="EMBL" id="TYS88912.1"/>
    </source>
</evidence>
<dbReference type="InterPro" id="IPR036206">
    <property type="entry name" value="ThiamineP_synth_sf"/>
</dbReference>
<gene>
    <name evidence="9" type="primary">thiE</name>
    <name evidence="13" type="ORF">FZC85_04355</name>
</gene>
<dbReference type="PANTHER" id="PTHR20857:SF15">
    <property type="entry name" value="THIAMINE-PHOSPHATE SYNTHASE"/>
    <property type="match status" value="1"/>
</dbReference>
<dbReference type="GO" id="GO:0004789">
    <property type="term" value="F:thiamine-phosphate diphosphorylase activity"/>
    <property type="evidence" value="ECO:0007669"/>
    <property type="project" value="UniProtKB-UniRule"/>
</dbReference>
<sequence>MDKREQLEDFLSLYFIMGSTNCLKDPVRVLEQAIEGGITLFQFREKGLGALEGQGKMKLAEKLQKVCKDAGIPFIINDDVELALAIEADGVHIGQEDERASIVREKIGHKWLGVSTHTLAEAQQAIADGADYLGLGPIYPTLSKDDTVKIHGLDIIKSFRINNIPIPIVGIGGISSMNAKDVIDAGADGISVISAISGAENITEAARELKRAVRPAR</sequence>
<comment type="catalytic activity">
    <reaction evidence="6 9 10">
        <text>4-methyl-5-(2-phosphooxyethyl)-thiazole + 4-amino-2-methyl-5-(diphosphooxymethyl)pyrimidine + H(+) = thiamine phosphate + diphosphate</text>
        <dbReference type="Rhea" id="RHEA:22328"/>
        <dbReference type="ChEBI" id="CHEBI:15378"/>
        <dbReference type="ChEBI" id="CHEBI:33019"/>
        <dbReference type="ChEBI" id="CHEBI:37575"/>
        <dbReference type="ChEBI" id="CHEBI:57841"/>
        <dbReference type="ChEBI" id="CHEBI:58296"/>
        <dbReference type="EC" id="2.5.1.3"/>
    </reaction>
</comment>
<dbReference type="OrthoDB" id="9812206at2"/>
<evidence type="ECO:0000256" key="6">
    <source>
        <dbReference type="ARBA" id="ARBA00047334"/>
    </source>
</evidence>
<dbReference type="GO" id="GO:0009228">
    <property type="term" value="P:thiamine biosynthetic process"/>
    <property type="evidence" value="ECO:0007669"/>
    <property type="project" value="UniProtKB-KW"/>
</dbReference>
<evidence type="ECO:0000256" key="11">
    <source>
        <dbReference type="RuleBase" id="RU004253"/>
    </source>
</evidence>
<dbReference type="UniPathway" id="UPA00060">
    <property type="reaction ID" value="UER00141"/>
</dbReference>
<evidence type="ECO:0000256" key="7">
    <source>
        <dbReference type="ARBA" id="ARBA00047851"/>
    </source>
</evidence>
<dbReference type="EMBL" id="VTEZ01000001">
    <property type="protein sequence ID" value="TYS88912.1"/>
    <property type="molecule type" value="Genomic_DNA"/>
</dbReference>
<dbReference type="SUPFAM" id="SSF51391">
    <property type="entry name" value="Thiamin phosphate synthase"/>
    <property type="match status" value="1"/>
</dbReference>
<dbReference type="FunFam" id="3.20.20.70:FF:000096">
    <property type="entry name" value="Thiamine-phosphate synthase"/>
    <property type="match status" value="1"/>
</dbReference>
<feature type="binding site" evidence="9">
    <location>
        <begin position="193"/>
        <end position="194"/>
    </location>
    <ligand>
        <name>2-[(2R,5Z)-2-carboxy-4-methylthiazol-5(2H)-ylidene]ethyl phosphate</name>
        <dbReference type="ChEBI" id="CHEBI:62899"/>
    </ligand>
</feature>
<comment type="similarity">
    <text evidence="9 10">Belongs to the thiamine-phosphate synthase family.</text>
</comment>
<dbReference type="GO" id="GO:0005737">
    <property type="term" value="C:cytoplasm"/>
    <property type="evidence" value="ECO:0007669"/>
    <property type="project" value="TreeGrafter"/>
</dbReference>
<comment type="caution">
    <text evidence="13">The sequence shown here is derived from an EMBL/GenBank/DDBJ whole genome shotgun (WGS) entry which is preliminary data.</text>
</comment>
<feature type="binding site" evidence="9">
    <location>
        <position position="78"/>
    </location>
    <ligand>
        <name>Mg(2+)</name>
        <dbReference type="ChEBI" id="CHEBI:18420"/>
    </ligand>
</feature>
<evidence type="ECO:0000256" key="5">
    <source>
        <dbReference type="ARBA" id="ARBA00022977"/>
    </source>
</evidence>
<evidence type="ECO:0000313" key="14">
    <source>
        <dbReference type="Proteomes" id="UP000324269"/>
    </source>
</evidence>
<dbReference type="CDD" id="cd00564">
    <property type="entry name" value="TMP_TenI"/>
    <property type="match status" value="1"/>
</dbReference>
<name>A0A5D4U4N7_9BACI</name>
<dbReference type="HAMAP" id="MF_00097">
    <property type="entry name" value="TMP_synthase"/>
    <property type="match status" value="1"/>
</dbReference>
<feature type="domain" description="Thiamine phosphate synthase/TenI" evidence="12">
    <location>
        <begin position="13"/>
        <end position="196"/>
    </location>
</feature>
<evidence type="ECO:0000256" key="8">
    <source>
        <dbReference type="ARBA" id="ARBA00047883"/>
    </source>
</evidence>
<evidence type="ECO:0000256" key="2">
    <source>
        <dbReference type="ARBA" id="ARBA00022679"/>
    </source>
</evidence>
<accession>A0A5D4U4N7</accession>
<evidence type="ECO:0000256" key="4">
    <source>
        <dbReference type="ARBA" id="ARBA00022842"/>
    </source>
</evidence>
<comment type="catalytic activity">
    <reaction evidence="8 9 10">
        <text>2-[(2R,5Z)-2-carboxy-4-methylthiazol-5(2H)-ylidene]ethyl phosphate + 4-amino-2-methyl-5-(diphosphooxymethyl)pyrimidine + 2 H(+) = thiamine phosphate + CO2 + diphosphate</text>
        <dbReference type="Rhea" id="RHEA:47844"/>
        <dbReference type="ChEBI" id="CHEBI:15378"/>
        <dbReference type="ChEBI" id="CHEBI:16526"/>
        <dbReference type="ChEBI" id="CHEBI:33019"/>
        <dbReference type="ChEBI" id="CHEBI:37575"/>
        <dbReference type="ChEBI" id="CHEBI:57841"/>
        <dbReference type="ChEBI" id="CHEBI:62899"/>
        <dbReference type="EC" id="2.5.1.3"/>
    </reaction>
</comment>
<organism evidence="13 14">
    <name type="scientific">Rossellomorea aquimaris</name>
    <dbReference type="NCBI Taxonomy" id="189382"/>
    <lineage>
        <taxon>Bacteria</taxon>
        <taxon>Bacillati</taxon>
        <taxon>Bacillota</taxon>
        <taxon>Bacilli</taxon>
        <taxon>Bacillales</taxon>
        <taxon>Bacillaceae</taxon>
        <taxon>Rossellomorea</taxon>
    </lineage>
</organism>
<feature type="binding site" evidence="9">
    <location>
        <position position="97"/>
    </location>
    <ligand>
        <name>Mg(2+)</name>
        <dbReference type="ChEBI" id="CHEBI:18420"/>
    </ligand>
</feature>